<protein>
    <submittedName>
        <fullName evidence="1">Uncharacterized protein</fullName>
    </submittedName>
</protein>
<proteinExistence type="predicted"/>
<dbReference type="Proteomes" id="UP000000311">
    <property type="component" value="Unassembled WGS sequence"/>
</dbReference>
<dbReference type="EMBL" id="GL442796">
    <property type="protein sequence ID" value="EFN63045.1"/>
    <property type="molecule type" value="Genomic_DNA"/>
</dbReference>
<name>E2AU48_CAMFO</name>
<accession>E2AU48</accession>
<dbReference type="AlphaFoldDB" id="E2AU48"/>
<gene>
    <name evidence="1" type="ORF">EAG_00684</name>
</gene>
<reference evidence="1 2" key="1">
    <citation type="journal article" date="2010" name="Science">
        <title>Genomic comparison of the ants Camponotus floridanus and Harpegnathos saltator.</title>
        <authorList>
            <person name="Bonasio R."/>
            <person name="Zhang G."/>
            <person name="Ye C."/>
            <person name="Mutti N.S."/>
            <person name="Fang X."/>
            <person name="Qin N."/>
            <person name="Donahue G."/>
            <person name="Yang P."/>
            <person name="Li Q."/>
            <person name="Li C."/>
            <person name="Zhang P."/>
            <person name="Huang Z."/>
            <person name="Berger S.L."/>
            <person name="Reinberg D."/>
            <person name="Wang J."/>
            <person name="Liebig J."/>
        </authorList>
    </citation>
    <scope>NUCLEOTIDE SEQUENCE [LARGE SCALE GENOMIC DNA]</scope>
    <source>
        <strain evidence="2">C129</strain>
    </source>
</reference>
<evidence type="ECO:0000313" key="2">
    <source>
        <dbReference type="Proteomes" id="UP000000311"/>
    </source>
</evidence>
<organism evidence="2">
    <name type="scientific">Camponotus floridanus</name>
    <name type="common">Florida carpenter ant</name>
    <dbReference type="NCBI Taxonomy" id="104421"/>
    <lineage>
        <taxon>Eukaryota</taxon>
        <taxon>Metazoa</taxon>
        <taxon>Ecdysozoa</taxon>
        <taxon>Arthropoda</taxon>
        <taxon>Hexapoda</taxon>
        <taxon>Insecta</taxon>
        <taxon>Pterygota</taxon>
        <taxon>Neoptera</taxon>
        <taxon>Endopterygota</taxon>
        <taxon>Hymenoptera</taxon>
        <taxon>Apocrita</taxon>
        <taxon>Aculeata</taxon>
        <taxon>Formicoidea</taxon>
        <taxon>Formicidae</taxon>
        <taxon>Formicinae</taxon>
        <taxon>Camponotus</taxon>
    </lineage>
</organism>
<dbReference type="InParanoid" id="E2AU48"/>
<sequence length="27" mass="3216">MEPVMFQHSSRLRHYYSSAVSPYNQSI</sequence>
<keyword evidence="2" id="KW-1185">Reference proteome</keyword>
<evidence type="ECO:0000313" key="1">
    <source>
        <dbReference type="EMBL" id="EFN63045.1"/>
    </source>
</evidence>